<gene>
    <name evidence="1" type="ORF">RGCCGE502_32412</name>
</gene>
<proteinExistence type="predicted"/>
<dbReference type="AlphaFoldDB" id="S3H5U9"/>
<comment type="caution">
    <text evidence="1">The sequence shown here is derived from an EMBL/GenBank/DDBJ whole genome shotgun (WGS) entry which is preliminary data.</text>
</comment>
<dbReference type="Proteomes" id="UP000014411">
    <property type="component" value="Unassembled WGS sequence"/>
</dbReference>
<organism evidence="1 2">
    <name type="scientific">Rhizobium grahamii CCGE 502</name>
    <dbReference type="NCBI Taxonomy" id="990285"/>
    <lineage>
        <taxon>Bacteria</taxon>
        <taxon>Pseudomonadati</taxon>
        <taxon>Pseudomonadota</taxon>
        <taxon>Alphaproteobacteria</taxon>
        <taxon>Hyphomicrobiales</taxon>
        <taxon>Rhizobiaceae</taxon>
        <taxon>Rhizobium/Agrobacterium group</taxon>
        <taxon>Rhizobium</taxon>
    </lineage>
</organism>
<protein>
    <submittedName>
        <fullName evidence="1">Uncharacterized protein</fullName>
    </submittedName>
</protein>
<dbReference type="RefSeq" id="WP_016558374.1">
    <property type="nucleotide sequence ID" value="NZ_AEYE02000037.1"/>
</dbReference>
<reference evidence="1 2" key="1">
    <citation type="journal article" date="2012" name="J. Bacteriol.">
        <title>Genome sequence of Rhizobium grahamii CCGE502, a broad-host-range symbiont with low nodulation competitiveness in Phaseolus vulgaris.</title>
        <authorList>
            <person name="Althabegoiti M.J."/>
            <person name="Lozano L."/>
            <person name="Torres-Tejerizo G."/>
            <person name="Ormeno-Orrillo E."/>
            <person name="Rogel M.A."/>
            <person name="Gonzalez V."/>
            <person name="Martinez-Romero E."/>
        </authorList>
    </citation>
    <scope>NUCLEOTIDE SEQUENCE [LARGE SCALE GENOMIC DNA]</scope>
    <source>
        <strain evidence="1 2">CCGE 502</strain>
        <plasmid evidence="1">pRg502b</plasmid>
    </source>
</reference>
<dbReference type="HOGENOM" id="CLU_1884093_0_0_5"/>
<keyword evidence="2" id="KW-1185">Reference proteome</keyword>
<name>S3H5U9_9HYPH</name>
<dbReference type="EMBL" id="AEYE02000037">
    <property type="protein sequence ID" value="EPE94114.1"/>
    <property type="molecule type" value="Genomic_DNA"/>
</dbReference>
<sequence>MQQCGNTAWIGFAFFQPTKALLDQDLQEHSDFGDVQHVSFSFADDWVAINGEKNRRGSASGMVILKNSFALGLLASSLIDKQFKLPRWMLFDNIEDKGMVEERSWNFQRLIVALSEQSVVPHQIHIHDVQDRSRT</sequence>
<evidence type="ECO:0000313" key="2">
    <source>
        <dbReference type="Proteomes" id="UP000014411"/>
    </source>
</evidence>
<dbReference type="eggNOG" id="COG1196">
    <property type="taxonomic scope" value="Bacteria"/>
</dbReference>
<geneLocation type="plasmid" evidence="1">
    <name>pRg502b</name>
</geneLocation>
<accession>S3H5U9</accession>
<evidence type="ECO:0000313" key="1">
    <source>
        <dbReference type="EMBL" id="EPE94114.1"/>
    </source>
</evidence>
<keyword evidence="1" id="KW-0614">Plasmid</keyword>